<dbReference type="Proteomes" id="UP001164748">
    <property type="component" value="Chromosome"/>
</dbReference>
<dbReference type="GO" id="GO:0008233">
    <property type="term" value="F:peptidase activity"/>
    <property type="evidence" value="ECO:0007669"/>
    <property type="project" value="UniProtKB-KW"/>
</dbReference>
<evidence type="ECO:0000313" key="2">
    <source>
        <dbReference type="EMBL" id="WBA08756.1"/>
    </source>
</evidence>
<name>A0AA47KKU3_9GAMM</name>
<feature type="region of interest" description="Disordered" evidence="1">
    <location>
        <begin position="1"/>
        <end position="72"/>
    </location>
</feature>
<feature type="compositionally biased region" description="Polar residues" evidence="1">
    <location>
        <begin position="1"/>
        <end position="10"/>
    </location>
</feature>
<protein>
    <submittedName>
        <fullName evidence="2">ATP-dependent Lon protease</fullName>
    </submittedName>
</protein>
<proteinExistence type="predicted"/>
<dbReference type="AlphaFoldDB" id="A0AA47KKU3"/>
<accession>A0AA47KKU3</accession>
<dbReference type="RefSeq" id="WP_046074654.1">
    <property type="nucleotide sequence ID" value="NZ_CP114588.1"/>
</dbReference>
<evidence type="ECO:0000256" key="1">
    <source>
        <dbReference type="SAM" id="MobiDB-lite"/>
    </source>
</evidence>
<organism evidence="2 3">
    <name type="scientific">Salinivibrio kushneri</name>
    <dbReference type="NCBI Taxonomy" id="1908198"/>
    <lineage>
        <taxon>Bacteria</taxon>
        <taxon>Pseudomonadati</taxon>
        <taxon>Pseudomonadota</taxon>
        <taxon>Gammaproteobacteria</taxon>
        <taxon>Vibrionales</taxon>
        <taxon>Vibrionaceae</taxon>
        <taxon>Salinivibrio</taxon>
    </lineage>
</organism>
<reference evidence="2" key="1">
    <citation type="submission" date="2022-09" db="EMBL/GenBank/DDBJ databases">
        <authorList>
            <person name="Li Z.-J."/>
        </authorList>
    </citation>
    <scope>NUCLEOTIDE SEQUENCE</scope>
    <source>
        <strain evidence="2">TGB11</strain>
    </source>
</reference>
<dbReference type="GO" id="GO:0006508">
    <property type="term" value="P:proteolysis"/>
    <property type="evidence" value="ECO:0007669"/>
    <property type="project" value="UniProtKB-KW"/>
</dbReference>
<dbReference type="EMBL" id="CP114588">
    <property type="protein sequence ID" value="WBA08756.1"/>
    <property type="molecule type" value="Genomic_DNA"/>
</dbReference>
<feature type="compositionally biased region" description="Basic and acidic residues" evidence="1">
    <location>
        <begin position="24"/>
        <end position="48"/>
    </location>
</feature>
<gene>
    <name evidence="2" type="ORF">N8M53_00560</name>
</gene>
<keyword evidence="2" id="KW-0645">Protease</keyword>
<evidence type="ECO:0000313" key="3">
    <source>
        <dbReference type="Proteomes" id="UP001164748"/>
    </source>
</evidence>
<feature type="compositionally biased region" description="Polar residues" evidence="1">
    <location>
        <begin position="57"/>
        <end position="68"/>
    </location>
</feature>
<sequence>MNISPASVSIPTVAPSVNPPTEQVARDNRMREKIVPTKQAPEPEHGKAATDQGKQLGRSSWDPSQHPNYSLDYSRESLSDADYDGANIAGRVDAMARTEPGEQARKDNGYPLGLKMPEEVLEKVEELKRFEQTRAVVAMRYQQATVANMPSEVLIVI</sequence>
<keyword evidence="2" id="KW-0378">Hydrolase</keyword>